<feature type="domain" description="HD/PDEase" evidence="1">
    <location>
        <begin position="53"/>
        <end position="159"/>
    </location>
</feature>
<keyword evidence="3" id="KW-1185">Reference proteome</keyword>
<dbReference type="EMBL" id="AWXZ01000029">
    <property type="protein sequence ID" value="ESR24763.1"/>
    <property type="molecule type" value="Genomic_DNA"/>
</dbReference>
<dbReference type="SUPFAM" id="SSF109604">
    <property type="entry name" value="HD-domain/PDEase-like"/>
    <property type="match status" value="1"/>
</dbReference>
<evidence type="ECO:0000259" key="1">
    <source>
        <dbReference type="SMART" id="SM00471"/>
    </source>
</evidence>
<comment type="caution">
    <text evidence="2">The sequence shown here is derived from an EMBL/GenBank/DDBJ whole genome shotgun (WGS) entry which is preliminary data.</text>
</comment>
<dbReference type="STRING" id="631454.N177_2086"/>
<dbReference type="Pfam" id="PF12917">
    <property type="entry name" value="YfbR-like"/>
    <property type="match status" value="1"/>
</dbReference>
<dbReference type="Proteomes" id="UP000017819">
    <property type="component" value="Unassembled WGS sequence"/>
</dbReference>
<protein>
    <submittedName>
        <fullName evidence="2">Putative hydrolases of HD superfamily</fullName>
    </submittedName>
</protein>
<dbReference type="GO" id="GO:0016787">
    <property type="term" value="F:hydrolase activity"/>
    <property type="evidence" value="ECO:0007669"/>
    <property type="project" value="UniProtKB-KW"/>
</dbReference>
<dbReference type="SMART" id="SM00471">
    <property type="entry name" value="HDc"/>
    <property type="match status" value="1"/>
</dbReference>
<name>V4TEZ6_9HYPH</name>
<dbReference type="eggNOG" id="COG1896">
    <property type="taxonomic scope" value="Bacteria"/>
</dbReference>
<sequence length="214" mass="23878">MSRAGEQARVWQRMLSGRRLDLMDPSPLDVEIEDVAHGLARVARWNGQTIGVHAYSVAQHSLLVEELVWRIAPKTETRWRLAALLHDAPEYVIGDIISPFKAVLGDSYKAVEHRILAAVHLRFGLPARLPERVTNLIKRADQAAAYLEATQLAGFSREEAHRLFRKPARTGGHDIESEFQLVPVPTGQAEARYLERFDGLCAASETSARPCPIS</sequence>
<keyword evidence="2" id="KW-0378">Hydrolase</keyword>
<dbReference type="AlphaFoldDB" id="V4TEZ6"/>
<evidence type="ECO:0000313" key="3">
    <source>
        <dbReference type="Proteomes" id="UP000017819"/>
    </source>
</evidence>
<gene>
    <name evidence="2" type="ORF">N177_2086</name>
</gene>
<reference evidence="2 3" key="1">
    <citation type="journal article" date="2014" name="Genome Announc.">
        <title>Draft Genome Sequence of Lutibaculum baratangense Strain AMV1T, Isolated from a Mud Volcano in Andamans, India.</title>
        <authorList>
            <person name="Singh A."/>
            <person name="Sreenivas A."/>
            <person name="Sathyanarayana Reddy G."/>
            <person name="Pinnaka A.K."/>
            <person name="Shivaji S."/>
        </authorList>
    </citation>
    <scope>NUCLEOTIDE SEQUENCE [LARGE SCALE GENOMIC DNA]</scope>
    <source>
        <strain evidence="2 3">AMV1</strain>
    </source>
</reference>
<organism evidence="2 3">
    <name type="scientific">Lutibaculum baratangense AMV1</name>
    <dbReference type="NCBI Taxonomy" id="631454"/>
    <lineage>
        <taxon>Bacteria</taxon>
        <taxon>Pseudomonadati</taxon>
        <taxon>Pseudomonadota</taxon>
        <taxon>Alphaproteobacteria</taxon>
        <taxon>Hyphomicrobiales</taxon>
        <taxon>Tepidamorphaceae</taxon>
        <taxon>Lutibaculum</taxon>
    </lineage>
</organism>
<proteinExistence type="predicted"/>
<evidence type="ECO:0000313" key="2">
    <source>
        <dbReference type="EMBL" id="ESR24763.1"/>
    </source>
</evidence>
<dbReference type="PATRIC" id="fig|631454.5.peg.2055"/>
<accession>V4TEZ6</accession>
<dbReference type="InterPro" id="IPR003607">
    <property type="entry name" value="HD/PDEase_dom"/>
</dbReference>
<dbReference type="Gene3D" id="1.10.3210.10">
    <property type="entry name" value="Hypothetical protein af1432"/>
    <property type="match status" value="1"/>
</dbReference>